<dbReference type="AlphaFoldDB" id="A0A655QCK6"/>
<evidence type="ECO:0000313" key="2">
    <source>
        <dbReference type="Proteomes" id="UP000041770"/>
    </source>
</evidence>
<accession>A0A655QCK6</accession>
<protein>
    <submittedName>
        <fullName evidence="1">Uncharacterized protein</fullName>
    </submittedName>
</protein>
<organism evidence="1 2">
    <name type="scientific">Vibrio cholerae</name>
    <dbReference type="NCBI Taxonomy" id="666"/>
    <lineage>
        <taxon>Bacteria</taxon>
        <taxon>Pseudomonadati</taxon>
        <taxon>Pseudomonadota</taxon>
        <taxon>Gammaproteobacteria</taxon>
        <taxon>Vibrionales</taxon>
        <taxon>Vibrionaceae</taxon>
        <taxon>Vibrio</taxon>
    </lineage>
</organism>
<proteinExistence type="predicted"/>
<name>A0A655QCK6_VIBCL</name>
<sequence>MRVIFTDYVTYHTGRFFIGFVPVVAQHIHREQYASVYWFKAITHIRKSTTHDNRHRVVQIRTA</sequence>
<dbReference type="EMBL" id="CWQY01000011">
    <property type="protein sequence ID" value="CSC65780.1"/>
    <property type="molecule type" value="Genomic_DNA"/>
</dbReference>
<reference evidence="1 2" key="1">
    <citation type="submission" date="2015-07" db="EMBL/GenBank/DDBJ databases">
        <authorList>
            <consortium name="Pathogen Informatics"/>
        </authorList>
    </citation>
    <scope>NUCLEOTIDE SEQUENCE [LARGE SCALE GENOMIC DNA]</scope>
    <source>
        <strain evidence="1 2">A316</strain>
    </source>
</reference>
<gene>
    <name evidence="1" type="ORF">ERS013200_01914</name>
</gene>
<evidence type="ECO:0000313" key="1">
    <source>
        <dbReference type="EMBL" id="CSC65780.1"/>
    </source>
</evidence>
<dbReference type="Proteomes" id="UP000041770">
    <property type="component" value="Unassembled WGS sequence"/>
</dbReference>